<keyword evidence="3" id="KW-1185">Reference proteome</keyword>
<evidence type="ECO:0000313" key="3">
    <source>
        <dbReference type="Proteomes" id="UP000078046"/>
    </source>
</evidence>
<dbReference type="SMART" id="SM00320">
    <property type="entry name" value="WD40"/>
    <property type="match status" value="4"/>
</dbReference>
<sequence>MKVIPDICWIKQGIPEEHPTKISIDKQYSSDCSEEENSICDSDNSSNSSDEDLQVLETDNLLVFPVVEDSYLFNLQVDVYTGDDIDDFYCHHDHMLDFHPLCIDNLHSDNGNFVVVGGKDGFLRLWDINIINSAEPQLYLGKSEENDDYSPTNENATLCVSAHKSDENVVCSGHLDNKLCVWDLNDSEKPKLSVTTKDSVTCIAWMNKSTILFGCDNSTIALRDIREKKSKSKTNSQFYNLDGAVESLFCCFHNTNSIFVCTNKNTMYEMDTRNFNKPTEKLELVHSKLISSISQFRSSPHHIITASHDKSVSLWEINGFNKIYSQKLNLGRITSVKESPDNDLIFAVSGEKFYKFLMGKSNRKVISELKAYLYGITVPPKKRI</sequence>
<dbReference type="InterPro" id="IPR015943">
    <property type="entry name" value="WD40/YVTN_repeat-like_dom_sf"/>
</dbReference>
<dbReference type="OrthoDB" id="270624at2759"/>
<dbReference type="Gene3D" id="2.130.10.10">
    <property type="entry name" value="YVTN repeat-like/Quinoprotein amine dehydrogenase"/>
    <property type="match status" value="2"/>
</dbReference>
<evidence type="ECO:0000256" key="1">
    <source>
        <dbReference type="PROSITE-ProRule" id="PRU00221"/>
    </source>
</evidence>
<name>A0A177BB24_9BILA</name>
<dbReference type="GO" id="GO:0005634">
    <property type="term" value="C:nucleus"/>
    <property type="evidence" value="ECO:0007669"/>
    <property type="project" value="TreeGrafter"/>
</dbReference>
<dbReference type="InterPro" id="IPR036322">
    <property type="entry name" value="WD40_repeat_dom_sf"/>
</dbReference>
<dbReference type="InterPro" id="IPR001680">
    <property type="entry name" value="WD40_rpt"/>
</dbReference>
<dbReference type="PANTHER" id="PTHR14091">
    <property type="entry name" value="PERIODIC TRYPTOPHAN PROTEIN 1"/>
    <property type="match status" value="1"/>
</dbReference>
<dbReference type="PANTHER" id="PTHR14091:SF0">
    <property type="entry name" value="PERIODIC TRYPTOPHAN PROTEIN 1 HOMOLOG"/>
    <property type="match status" value="1"/>
</dbReference>
<dbReference type="SUPFAM" id="SSF50978">
    <property type="entry name" value="WD40 repeat-like"/>
    <property type="match status" value="1"/>
</dbReference>
<dbReference type="EMBL" id="LWCA01000054">
    <property type="protein sequence ID" value="OAF71405.1"/>
    <property type="molecule type" value="Genomic_DNA"/>
</dbReference>
<gene>
    <name evidence="2" type="ORF">A3Q56_00833</name>
</gene>
<dbReference type="InterPro" id="IPR044285">
    <property type="entry name" value="PWP1"/>
</dbReference>
<keyword evidence="1" id="KW-0853">WD repeat</keyword>
<comment type="caution">
    <text evidence="2">The sequence shown here is derived from an EMBL/GenBank/DDBJ whole genome shotgun (WGS) entry which is preliminary data.</text>
</comment>
<organism evidence="2 3">
    <name type="scientific">Intoshia linei</name>
    <dbReference type="NCBI Taxonomy" id="1819745"/>
    <lineage>
        <taxon>Eukaryota</taxon>
        <taxon>Metazoa</taxon>
        <taxon>Spiralia</taxon>
        <taxon>Lophotrochozoa</taxon>
        <taxon>Mesozoa</taxon>
        <taxon>Orthonectida</taxon>
        <taxon>Rhopaluridae</taxon>
        <taxon>Intoshia</taxon>
    </lineage>
</organism>
<evidence type="ECO:0000313" key="2">
    <source>
        <dbReference type="EMBL" id="OAF71405.1"/>
    </source>
</evidence>
<dbReference type="AlphaFoldDB" id="A0A177BB24"/>
<protein>
    <submittedName>
        <fullName evidence="2">Periodic tryptophan protein 1</fullName>
    </submittedName>
</protein>
<accession>A0A177BB24</accession>
<dbReference type="PROSITE" id="PS50082">
    <property type="entry name" value="WD_REPEATS_2"/>
    <property type="match status" value="1"/>
</dbReference>
<feature type="repeat" description="WD" evidence="1">
    <location>
        <begin position="108"/>
        <end position="129"/>
    </location>
</feature>
<reference evidence="2 3" key="1">
    <citation type="submission" date="2016-04" db="EMBL/GenBank/DDBJ databases">
        <title>The genome of Intoshia linei affirms orthonectids as highly simplified spiralians.</title>
        <authorList>
            <person name="Mikhailov K.V."/>
            <person name="Slusarev G.S."/>
            <person name="Nikitin M.A."/>
            <person name="Logacheva M.D."/>
            <person name="Penin A."/>
            <person name="Aleoshin V."/>
            <person name="Panchin Y.V."/>
        </authorList>
    </citation>
    <scope>NUCLEOTIDE SEQUENCE [LARGE SCALE GENOMIC DNA]</scope>
    <source>
        <strain evidence="2">Intl2013</strain>
        <tissue evidence="2">Whole animal</tissue>
    </source>
</reference>
<dbReference type="Proteomes" id="UP000078046">
    <property type="component" value="Unassembled WGS sequence"/>
</dbReference>
<proteinExistence type="predicted"/>
<dbReference type="Pfam" id="PF00400">
    <property type="entry name" value="WD40"/>
    <property type="match status" value="2"/>
</dbReference>
<dbReference type="GO" id="GO:0006364">
    <property type="term" value="P:rRNA processing"/>
    <property type="evidence" value="ECO:0007669"/>
    <property type="project" value="InterPro"/>
</dbReference>